<dbReference type="GO" id="GO:0071555">
    <property type="term" value="P:cell wall organization"/>
    <property type="evidence" value="ECO:0007669"/>
    <property type="project" value="UniProtKB-KW"/>
</dbReference>
<dbReference type="CDD" id="cd06533">
    <property type="entry name" value="Glyco_transf_WecG_TagA"/>
    <property type="match status" value="1"/>
</dbReference>
<dbReference type="InterPro" id="IPR004629">
    <property type="entry name" value="WecG_TagA_CpsF"/>
</dbReference>
<proteinExistence type="inferred from homology"/>
<dbReference type="AlphaFoldDB" id="A0A134ACX3"/>
<evidence type="ECO:0000256" key="3">
    <source>
        <dbReference type="ARBA" id="ARBA00022944"/>
    </source>
</evidence>
<dbReference type="STRING" id="755172.HMPREF1863_01298"/>
<dbReference type="PANTHER" id="PTHR34136:SF1">
    <property type="entry name" value="UDP-N-ACETYL-D-MANNOSAMINURONIC ACID TRANSFERASE"/>
    <property type="match status" value="1"/>
</dbReference>
<comment type="pathway">
    <text evidence="5">Cell wall biogenesis; teichoic acid biosynthesis.</text>
</comment>
<dbReference type="Pfam" id="PF03808">
    <property type="entry name" value="Glyco_tran_WecG"/>
    <property type="match status" value="1"/>
</dbReference>
<keyword evidence="7" id="KW-1185">Reference proteome</keyword>
<keyword evidence="2 5" id="KW-0808">Transferase</keyword>
<dbReference type="EC" id="2.4.1.187" evidence="5"/>
<keyword evidence="3 5" id="KW-0777">Teichoic acid biosynthesis</keyword>
<evidence type="ECO:0000256" key="1">
    <source>
        <dbReference type="ARBA" id="ARBA00022676"/>
    </source>
</evidence>
<gene>
    <name evidence="6" type="ORF">HMPREF1863_01298</name>
</gene>
<dbReference type="HAMAP" id="MF_02070">
    <property type="entry name" value="TagA_TarA"/>
    <property type="match status" value="1"/>
</dbReference>
<evidence type="ECO:0000256" key="5">
    <source>
        <dbReference type="HAMAP-Rule" id="MF_02070"/>
    </source>
</evidence>
<dbReference type="GO" id="GO:0047244">
    <property type="term" value="F:N-acetylglucosaminyldiphosphoundecaprenol N-acetyl-beta-D-mannosaminyltransferase activity"/>
    <property type="evidence" value="ECO:0007669"/>
    <property type="project" value="UniProtKB-UniRule"/>
</dbReference>
<reference evidence="7" key="1">
    <citation type="submission" date="2016-01" db="EMBL/GenBank/DDBJ databases">
        <authorList>
            <person name="Mitreva M."/>
            <person name="Pepin K.H."/>
            <person name="Mihindukulasuriya K.A."/>
            <person name="Fulton R."/>
            <person name="Fronick C."/>
            <person name="O'Laughlin M."/>
            <person name="Miner T."/>
            <person name="Herter B."/>
            <person name="Rosa B.A."/>
            <person name="Cordes M."/>
            <person name="Tomlinson C."/>
            <person name="Wollam A."/>
            <person name="Palsikar V.B."/>
            <person name="Mardis E.R."/>
            <person name="Wilson R.K."/>
        </authorList>
    </citation>
    <scope>NUCLEOTIDE SEQUENCE [LARGE SCALE GENOMIC DNA]</scope>
    <source>
        <strain evidence="7">DNF00729</strain>
    </source>
</reference>
<dbReference type="InterPro" id="IPR034714">
    <property type="entry name" value="TagA_TarA"/>
</dbReference>
<keyword evidence="1 5" id="KW-0328">Glycosyltransferase</keyword>
<dbReference type="PATRIC" id="fig|755172.3.peg.1261"/>
<evidence type="ECO:0000256" key="2">
    <source>
        <dbReference type="ARBA" id="ARBA00022679"/>
    </source>
</evidence>
<evidence type="ECO:0000313" key="6">
    <source>
        <dbReference type="EMBL" id="KXB65572.1"/>
    </source>
</evidence>
<dbReference type="NCBIfam" id="TIGR00696">
    <property type="entry name" value="wecG_tagA_cpsF"/>
    <property type="match status" value="1"/>
</dbReference>
<organism evidence="6 7">
    <name type="scientific">Aedoeadaptatus coxii</name>
    <dbReference type="NCBI Taxonomy" id="755172"/>
    <lineage>
        <taxon>Bacteria</taxon>
        <taxon>Bacillati</taxon>
        <taxon>Bacillota</taxon>
        <taxon>Tissierellia</taxon>
        <taxon>Tissierellales</taxon>
        <taxon>Peptoniphilaceae</taxon>
        <taxon>Aedoeadaptatus</taxon>
    </lineage>
</organism>
<comment type="catalytic activity">
    <reaction evidence="5">
        <text>UDP-N-acetyl-alpha-D-mannosamine + N-acetyl-alpha-D-glucosaminyl-di-trans,octa-cis-undecaprenyl diphosphate = N-acetyl-beta-D-mannosaminyl-(1-&gt;4)-N-acetyl-alpha-D-glucosaminyl di-trans,octa-cis-undecaprenyl diphosphate + UDP + H(+)</text>
        <dbReference type="Rhea" id="RHEA:16053"/>
        <dbReference type="ChEBI" id="CHEBI:15378"/>
        <dbReference type="ChEBI" id="CHEBI:58223"/>
        <dbReference type="ChEBI" id="CHEBI:62959"/>
        <dbReference type="ChEBI" id="CHEBI:68623"/>
        <dbReference type="ChEBI" id="CHEBI:132210"/>
        <dbReference type="EC" id="2.4.1.187"/>
    </reaction>
</comment>
<dbReference type="EMBL" id="LSDG01000040">
    <property type="protein sequence ID" value="KXB65572.1"/>
    <property type="molecule type" value="Genomic_DNA"/>
</dbReference>
<protein>
    <recommendedName>
        <fullName evidence="5">N-acetylglucosaminyldiphosphoundecaprenol N-acetyl-beta-D-mannosaminyltransferase</fullName>
        <ecNumber evidence="5">2.4.1.187</ecNumber>
    </recommendedName>
    <alternativeName>
        <fullName evidence="5">N-acetylmannosaminyltransferase</fullName>
    </alternativeName>
    <alternativeName>
        <fullName evidence="5">UDP-N-acetylmannosamine transferase</fullName>
    </alternativeName>
    <alternativeName>
        <fullName evidence="5">UDP-N-acetylmannosamine:N-acetylglucosaminyl pyrophosphorylundecaprenol N-acetylmannosaminyltransferase</fullName>
    </alternativeName>
</protein>
<evidence type="ECO:0000313" key="7">
    <source>
        <dbReference type="Proteomes" id="UP000070442"/>
    </source>
</evidence>
<name>A0A134ACX3_9FIRM</name>
<keyword evidence="4 5" id="KW-0961">Cell wall biogenesis/degradation</keyword>
<sequence length="274" mass="30797">MFIMSSNSWKSREKIKIFNTVVDNISFDEGKAILREMLGEERLHTLFTPNTEIVMACRDDEQLAEAINSADLVVADGIGLIMGSKMKQHPLRERVTGFDLSMAMLELAKEEDKKVFFLGAEPGVGEKAREEVEAVYGKIVAGVHHGYFKGAHRGFENHEEEKAVIDAINVSEADILFVGLGFPKQEQFILNNREKFSHLKIAIGNGGVLDVLAGKAKRAPDIFIKLNLEWFYRLLKNPSRLRRQLVIPKFLWTVWRDGQSVSVVKTTKGGSHAN</sequence>
<comment type="function">
    <text evidence="5">Catalyzes the conversion of GlcNAc-PP-undecaprenol into ManNAc-GlcNAc-PP-undecaprenol, the first committed lipid intermediate in the de novo synthesis of teichoic acid.</text>
</comment>
<dbReference type="PANTHER" id="PTHR34136">
    <property type="match status" value="1"/>
</dbReference>
<evidence type="ECO:0000256" key="4">
    <source>
        <dbReference type="ARBA" id="ARBA00023316"/>
    </source>
</evidence>
<accession>A0A134ACX3</accession>
<comment type="similarity">
    <text evidence="5">Belongs to the glycosyltransferase 26 family. TagA/TarA subfamily.</text>
</comment>
<dbReference type="UniPathway" id="UPA00632"/>
<dbReference type="Proteomes" id="UP000070442">
    <property type="component" value="Unassembled WGS sequence"/>
</dbReference>
<dbReference type="GO" id="GO:0019350">
    <property type="term" value="P:teichoic acid biosynthetic process"/>
    <property type="evidence" value="ECO:0007669"/>
    <property type="project" value="UniProtKB-UniRule"/>
</dbReference>
<comment type="caution">
    <text evidence="6">The sequence shown here is derived from an EMBL/GenBank/DDBJ whole genome shotgun (WGS) entry which is preliminary data.</text>
</comment>